<dbReference type="PROSITE" id="PS50021">
    <property type="entry name" value="CH"/>
    <property type="match status" value="1"/>
</dbReference>
<organism evidence="3 4">
    <name type="scientific">Coccomyxa subellipsoidea</name>
    <dbReference type="NCBI Taxonomy" id="248742"/>
    <lineage>
        <taxon>Eukaryota</taxon>
        <taxon>Viridiplantae</taxon>
        <taxon>Chlorophyta</taxon>
        <taxon>core chlorophytes</taxon>
        <taxon>Trebouxiophyceae</taxon>
        <taxon>Trebouxiophyceae incertae sedis</taxon>
        <taxon>Coccomyxaceae</taxon>
        <taxon>Coccomyxa</taxon>
    </lineage>
</organism>
<evidence type="ECO:0000259" key="2">
    <source>
        <dbReference type="PROSITE" id="PS50021"/>
    </source>
</evidence>
<feature type="region of interest" description="Disordered" evidence="1">
    <location>
        <begin position="130"/>
        <end position="179"/>
    </location>
</feature>
<dbReference type="EMBL" id="JALJOT010000012">
    <property type="protein sequence ID" value="KAK9904982.1"/>
    <property type="molecule type" value="Genomic_DNA"/>
</dbReference>
<keyword evidence="4" id="KW-1185">Reference proteome</keyword>
<proteinExistence type="predicted"/>
<name>A0ABR2YGY8_9CHLO</name>
<dbReference type="Gene3D" id="1.10.418.10">
    <property type="entry name" value="Calponin-like domain"/>
    <property type="match status" value="1"/>
</dbReference>
<reference evidence="3 4" key="1">
    <citation type="journal article" date="2024" name="Nat. Commun.">
        <title>Phylogenomics reveals the evolutionary origins of lichenization in chlorophyte algae.</title>
        <authorList>
            <person name="Puginier C."/>
            <person name="Libourel C."/>
            <person name="Otte J."/>
            <person name="Skaloud P."/>
            <person name="Haon M."/>
            <person name="Grisel S."/>
            <person name="Petersen M."/>
            <person name="Berrin J.G."/>
            <person name="Delaux P.M."/>
            <person name="Dal Grande F."/>
            <person name="Keller J."/>
        </authorList>
    </citation>
    <scope>NUCLEOTIDE SEQUENCE [LARGE SCALE GENOMIC DNA]</scope>
    <source>
        <strain evidence="3 4">SAG 216-7</strain>
    </source>
</reference>
<protein>
    <recommendedName>
        <fullName evidence="2">Calponin-homology (CH) domain-containing protein</fullName>
    </recommendedName>
</protein>
<comment type="caution">
    <text evidence="3">The sequence shown here is derived from an EMBL/GenBank/DDBJ whole genome shotgun (WGS) entry which is preliminary data.</text>
</comment>
<gene>
    <name evidence="3" type="ORF">WJX75_006963</name>
</gene>
<dbReference type="PANTHER" id="PTHR12509">
    <property type="entry name" value="SPERMATOGENESIS-ASSOCIATED 4-RELATED"/>
    <property type="match status" value="1"/>
</dbReference>
<dbReference type="PANTHER" id="PTHR12509:SF9">
    <property type="entry name" value="SPERM FLAGELLAR PROTEIN 1 ISOFORM X1"/>
    <property type="match status" value="1"/>
</dbReference>
<dbReference type="Pfam" id="PF06294">
    <property type="entry name" value="CH_2"/>
    <property type="match status" value="1"/>
</dbReference>
<dbReference type="InterPro" id="IPR010441">
    <property type="entry name" value="CH_2"/>
</dbReference>
<dbReference type="InterPro" id="IPR052111">
    <property type="entry name" value="Spermatogenesis_Ciliary_MAP"/>
</dbReference>
<dbReference type="InterPro" id="IPR001715">
    <property type="entry name" value="CH_dom"/>
</dbReference>
<dbReference type="InterPro" id="IPR036872">
    <property type="entry name" value="CH_dom_sf"/>
</dbReference>
<dbReference type="SUPFAM" id="SSF47576">
    <property type="entry name" value="Calponin-homology domain, CH-domain"/>
    <property type="match status" value="1"/>
</dbReference>
<dbReference type="Proteomes" id="UP001491310">
    <property type="component" value="Unassembled WGS sequence"/>
</dbReference>
<evidence type="ECO:0000313" key="3">
    <source>
        <dbReference type="EMBL" id="KAK9904982.1"/>
    </source>
</evidence>
<accession>A0ABR2YGY8</accession>
<sequence>MDVVEEELHSIYLWVDEIPLSRPKRSIARDFADGVLVAELVHHYFPRLVELHNYSGAHGLAQKMYNWCTLNQKVFKRLGFVVAKSECQACASCQPGAIERVLKLVRLRLSRFAEGPAFLLTNSVAHSNGARSHTASVEDFPDTDLDGGPTAQQHADLPMQDDSRAGESPAGPIDDPLAERDAKIRTLMDANEVLDTKIRKLEQLLSLKDIKIKSLIAKLNSAGIT</sequence>
<feature type="domain" description="Calponin-homology (CH)" evidence="2">
    <location>
        <begin position="5"/>
        <end position="113"/>
    </location>
</feature>
<evidence type="ECO:0000313" key="4">
    <source>
        <dbReference type="Proteomes" id="UP001491310"/>
    </source>
</evidence>
<evidence type="ECO:0000256" key="1">
    <source>
        <dbReference type="SAM" id="MobiDB-lite"/>
    </source>
</evidence>